<reference evidence="2" key="2">
    <citation type="submission" date="2021-04" db="EMBL/GenBank/DDBJ databases">
        <title>Isolation and genomic analysis of the ibuprofen-degrading bacterium Sphingomonas strain MPO218.</title>
        <authorList>
            <person name="Aulestia M."/>
            <person name="Flores A."/>
            <person name="Mangas E.L."/>
            <person name="Perez-Pulido A.J."/>
            <person name="Santero E."/>
            <person name="Camacho E.M."/>
        </authorList>
    </citation>
    <scope>NUCLEOTIDE SEQUENCE</scope>
    <source>
        <strain evidence="2">MPO218</strain>
    </source>
</reference>
<dbReference type="Proteomes" id="UP000664914">
    <property type="component" value="Chromosome"/>
</dbReference>
<dbReference type="RefSeq" id="WP_208632993.1">
    <property type="nucleotide sequence ID" value="NZ_CP059319.1"/>
</dbReference>
<dbReference type="AlphaFoldDB" id="A0A975D5C8"/>
<feature type="region of interest" description="Disordered" evidence="1">
    <location>
        <begin position="268"/>
        <end position="291"/>
    </location>
</feature>
<gene>
    <name evidence="2" type="ORF">HRJ34_00050</name>
</gene>
<protein>
    <submittedName>
        <fullName evidence="2">Uncharacterized protein</fullName>
    </submittedName>
</protein>
<reference evidence="2" key="1">
    <citation type="submission" date="2020-07" db="EMBL/GenBank/DDBJ databases">
        <authorList>
            <person name="Camacho E."/>
        </authorList>
    </citation>
    <scope>NUCLEOTIDE SEQUENCE</scope>
    <source>
        <strain evidence="2">MPO218</strain>
    </source>
</reference>
<dbReference type="EMBL" id="CP059319">
    <property type="protein sequence ID" value="QTH21970.1"/>
    <property type="molecule type" value="Genomic_DNA"/>
</dbReference>
<organism evidence="2 3">
    <name type="scientific">Rhizorhabdus wittichii</name>
    <dbReference type="NCBI Taxonomy" id="160791"/>
    <lineage>
        <taxon>Bacteria</taxon>
        <taxon>Pseudomonadati</taxon>
        <taxon>Pseudomonadota</taxon>
        <taxon>Alphaproteobacteria</taxon>
        <taxon>Sphingomonadales</taxon>
        <taxon>Sphingomonadaceae</taxon>
        <taxon>Rhizorhabdus</taxon>
    </lineage>
</organism>
<sequence length="330" mass="35887">MIQPLNYTAKARESLAGITSTASPFSRHGIAYLLGKLTDAEIFVLPDHGELLDRSKPRTEVPNIVLRPPFPVTALEYRSPPGTAHEVPGYTDAACSRRVALAWDWKDDLPHPIAAASSFPPRLPAGVAIAAICYFDQMQAWLPIAAGMHIAYDDPWLESDVRLPFAAAAVAAGRMTEKQADARRPRARPFPILWDAILGIASARGIDGALDLLAADMMDEANAYIDLCYALACRNVSAERHVAPAKLNRAREKAGKIALPDFHTLTLAGSSDGQPFGSADRSGPRSHLRRGHIRRLGPDRITWVNQTMVRGRGGFVSKQYDLRRAGGARG</sequence>
<evidence type="ECO:0000313" key="2">
    <source>
        <dbReference type="EMBL" id="QTH21970.1"/>
    </source>
</evidence>
<name>A0A975D5C8_9SPHN</name>
<evidence type="ECO:0000256" key="1">
    <source>
        <dbReference type="SAM" id="MobiDB-lite"/>
    </source>
</evidence>
<evidence type="ECO:0000313" key="3">
    <source>
        <dbReference type="Proteomes" id="UP000664914"/>
    </source>
</evidence>
<accession>A0A975D5C8</accession>
<proteinExistence type="predicted"/>